<proteinExistence type="inferred from homology"/>
<dbReference type="SUPFAM" id="SSF48208">
    <property type="entry name" value="Six-hairpin glycosidases"/>
    <property type="match status" value="1"/>
</dbReference>
<evidence type="ECO:0000313" key="7">
    <source>
        <dbReference type="Proteomes" id="UP000182229"/>
    </source>
</evidence>
<feature type="signal peptide" evidence="5">
    <location>
        <begin position="1"/>
        <end position="28"/>
    </location>
</feature>
<dbReference type="AlphaFoldDB" id="A0A1L9AYY9"/>
<protein>
    <submittedName>
        <fullName evidence="6">Glucuronyl hydrolase</fullName>
    </submittedName>
</protein>
<keyword evidence="7" id="KW-1185">Reference proteome</keyword>
<dbReference type="OrthoDB" id="428577at2"/>
<dbReference type="EMBL" id="MPIN01000015">
    <property type="protein sequence ID" value="OJH35225.1"/>
    <property type="molecule type" value="Genomic_DNA"/>
</dbReference>
<dbReference type="InterPro" id="IPR008928">
    <property type="entry name" value="6-hairpin_glycosidase_sf"/>
</dbReference>
<dbReference type="InterPro" id="IPR010905">
    <property type="entry name" value="Glyco_hydro_88"/>
</dbReference>
<feature type="binding site" evidence="4">
    <location>
        <position position="121"/>
    </location>
    <ligand>
        <name>substrate</name>
    </ligand>
</feature>
<organism evidence="6 7">
    <name type="scientific">Cystobacter ferrugineus</name>
    <dbReference type="NCBI Taxonomy" id="83449"/>
    <lineage>
        <taxon>Bacteria</taxon>
        <taxon>Pseudomonadati</taxon>
        <taxon>Myxococcota</taxon>
        <taxon>Myxococcia</taxon>
        <taxon>Myxococcales</taxon>
        <taxon>Cystobacterineae</taxon>
        <taxon>Archangiaceae</taxon>
        <taxon>Cystobacter</taxon>
    </lineage>
</organism>
<dbReference type="GO" id="GO:0052757">
    <property type="term" value="F:chondroitin hydrolase activity"/>
    <property type="evidence" value="ECO:0007669"/>
    <property type="project" value="TreeGrafter"/>
</dbReference>
<dbReference type="GO" id="GO:0000272">
    <property type="term" value="P:polysaccharide catabolic process"/>
    <property type="evidence" value="ECO:0007669"/>
    <property type="project" value="TreeGrafter"/>
</dbReference>
<evidence type="ECO:0000256" key="5">
    <source>
        <dbReference type="SAM" id="SignalP"/>
    </source>
</evidence>
<evidence type="ECO:0000256" key="2">
    <source>
        <dbReference type="ARBA" id="ARBA00038358"/>
    </source>
</evidence>
<evidence type="ECO:0000256" key="3">
    <source>
        <dbReference type="PIRSR" id="PIRSR610905-1"/>
    </source>
</evidence>
<name>A0A1L9AYY9_9BACT</name>
<dbReference type="InterPro" id="IPR052369">
    <property type="entry name" value="UG_Glycosaminoglycan_Hydrolase"/>
</dbReference>
<feature type="active site" description="Proton donor" evidence="3">
    <location>
        <position position="180"/>
    </location>
</feature>
<feature type="active site" description="Nucleophile" evidence="3">
    <location>
        <position position="121"/>
    </location>
</feature>
<keyword evidence="5" id="KW-0732">Signal</keyword>
<dbReference type="Pfam" id="PF07470">
    <property type="entry name" value="Glyco_hydro_88"/>
    <property type="match status" value="1"/>
</dbReference>
<sequence>MSGGVKARHGVYLLLGLCCTLAAGPVQAFDEEAASSALQVARRKLTRTAEEVPLGQYPKSSEPDGTWLLVPADNRVGWTQGFFPGELWLIYDQSREPDWRTLAETWTRPLEVQQYNTETHDLGFKFMPSYGLAYELTNDDYYRQVLLRAAGSLASRYNPRVGIISCCDWNPDWHLPMVSDTMMNLELLLWASRNGGQPGWRDMALNHALRTLADIVRPDGSTYHVVDYDPDTGAQLFRGTFQGYSDTSTWARGHAWVIYGFTMVYRYTRDPRMLEAAQRVTDYYLGRLPEDTVPNWDLDAPIPQKDSSTAAAVASALLELSNYVPDADKKAVYWNAALRMLDALSSPAYLDTEDTSPGILLHAVGHLPAGQEVDVSLIYGDYYFLEAIRRFQRSGIWSSQPGFAAGTRTLGSGNTGVQVAEFDVMPRAQTLDGVIGHADSSARVTSRSEFALSLRLSPAGVFDAYDGTRYAATNAVPYEANAIYHVRILADLPAGRYSVWIKPPSGPEVLLADRFAFRSSAPVTDDLGQLTLKSTAAGEFWVVGHTLRPAPGARPAE</sequence>
<dbReference type="STRING" id="83449.BON30_39930"/>
<feature type="chain" id="PRO_5012024482" evidence="5">
    <location>
        <begin position="29"/>
        <end position="557"/>
    </location>
</feature>
<keyword evidence="1 6" id="KW-0378">Hydrolase</keyword>
<reference evidence="6 7" key="2">
    <citation type="submission" date="2016-12" db="EMBL/GenBank/DDBJ databases">
        <title>Draft Genome Sequence of Cystobacter ferrugineus Strain Cbfe23.</title>
        <authorList>
            <person name="Akbar S."/>
            <person name="Dowd S.E."/>
            <person name="Stevens D.C."/>
        </authorList>
    </citation>
    <scope>NUCLEOTIDE SEQUENCE [LARGE SCALE GENOMIC DNA]</scope>
    <source>
        <strain evidence="6 7">Cbfe23</strain>
    </source>
</reference>
<evidence type="ECO:0000256" key="1">
    <source>
        <dbReference type="ARBA" id="ARBA00022801"/>
    </source>
</evidence>
<accession>A0A1L9AYY9</accession>
<dbReference type="InterPro" id="IPR012341">
    <property type="entry name" value="6hp_glycosidase-like_sf"/>
</dbReference>
<dbReference type="PANTHER" id="PTHR36845:SF1">
    <property type="entry name" value="HYDROLASE, PUTATIVE (AFU_ORTHOLOGUE AFUA_7G05090)-RELATED"/>
    <property type="match status" value="1"/>
</dbReference>
<feature type="binding site" evidence="4">
    <location>
        <position position="240"/>
    </location>
    <ligand>
        <name>substrate</name>
    </ligand>
</feature>
<comment type="caution">
    <text evidence="6">The sequence shown here is derived from an EMBL/GenBank/DDBJ whole genome shotgun (WGS) entry which is preliminary data.</text>
</comment>
<feature type="binding site" evidence="4">
    <location>
        <position position="256"/>
    </location>
    <ligand>
        <name>substrate</name>
    </ligand>
</feature>
<evidence type="ECO:0000313" key="6">
    <source>
        <dbReference type="EMBL" id="OJH35225.1"/>
    </source>
</evidence>
<reference evidence="7" key="1">
    <citation type="submission" date="2016-11" db="EMBL/GenBank/DDBJ databases">
        <authorList>
            <person name="Shukria A."/>
            <person name="Stevens D.C."/>
        </authorList>
    </citation>
    <scope>NUCLEOTIDE SEQUENCE [LARGE SCALE GENOMIC DNA]</scope>
    <source>
        <strain evidence="7">Cbfe23</strain>
    </source>
</reference>
<dbReference type="Gene3D" id="1.50.10.10">
    <property type="match status" value="1"/>
</dbReference>
<comment type="similarity">
    <text evidence="2">Belongs to the glycosyl hydrolase 88 family.</text>
</comment>
<feature type="binding site" evidence="4">
    <location>
        <position position="180"/>
    </location>
    <ligand>
        <name>substrate</name>
    </ligand>
</feature>
<dbReference type="PANTHER" id="PTHR36845">
    <property type="entry name" value="HYDROLASE, PUTATIVE (AFU_ORTHOLOGUE AFUA_7G05090)-RELATED"/>
    <property type="match status" value="1"/>
</dbReference>
<gene>
    <name evidence="6" type="ORF">BON30_39930</name>
</gene>
<feature type="binding site" evidence="4">
    <location>
        <position position="252"/>
    </location>
    <ligand>
        <name>substrate</name>
    </ligand>
</feature>
<dbReference type="Proteomes" id="UP000182229">
    <property type="component" value="Unassembled WGS sequence"/>
</dbReference>
<evidence type="ECO:0000256" key="4">
    <source>
        <dbReference type="PIRSR" id="PIRSR610905-2"/>
    </source>
</evidence>